<dbReference type="FunFam" id="1.10.510.10:FF:000235">
    <property type="entry name" value="Serine/threonine-protein kinase ark1"/>
    <property type="match status" value="1"/>
</dbReference>
<dbReference type="InParanoid" id="F0ZBQ9"/>
<dbReference type="GO" id="GO:0051233">
    <property type="term" value="C:spindle midzone"/>
    <property type="evidence" value="ECO:0000318"/>
    <property type="project" value="GO_Central"/>
</dbReference>
<evidence type="ECO:0000256" key="7">
    <source>
        <dbReference type="ARBA" id="ARBA00048679"/>
    </source>
</evidence>
<dbReference type="InterPro" id="IPR017441">
    <property type="entry name" value="Protein_kinase_ATP_BS"/>
</dbReference>
<dbReference type="SUPFAM" id="SSF56112">
    <property type="entry name" value="Protein kinase-like (PK-like)"/>
    <property type="match status" value="1"/>
</dbReference>
<evidence type="ECO:0000256" key="11">
    <source>
        <dbReference type="PROSITE-ProRule" id="PRU10141"/>
    </source>
</evidence>
<dbReference type="STRING" id="5786.F0ZBQ9"/>
<evidence type="ECO:0000313" key="17">
    <source>
        <dbReference type="Proteomes" id="UP000001064"/>
    </source>
</evidence>
<name>F0ZBQ9_DICPU</name>
<feature type="cross-link" description="Glycyl lysine isopeptide (Lys-Gly) (interchain with G-Cter in SUMO2)" evidence="10">
    <location>
        <position position="210"/>
    </location>
</feature>
<evidence type="ECO:0000259" key="15">
    <source>
        <dbReference type="PROSITE" id="PS50011"/>
    </source>
</evidence>
<feature type="domain" description="Protein kinase" evidence="15">
    <location>
        <begin position="85"/>
        <end position="335"/>
    </location>
</feature>
<keyword evidence="4 13" id="KW-0418">Kinase</keyword>
<dbReference type="InterPro" id="IPR008271">
    <property type="entry name" value="Ser/Thr_kinase_AS"/>
</dbReference>
<feature type="binding site" evidence="9">
    <location>
        <begin position="163"/>
        <end position="165"/>
    </location>
    <ligand>
        <name>ATP</name>
        <dbReference type="ChEBI" id="CHEBI:30616"/>
    </ligand>
</feature>
<dbReference type="GO" id="GO:0032154">
    <property type="term" value="C:cleavage furrow"/>
    <property type="evidence" value="ECO:0007669"/>
    <property type="project" value="EnsemblProtists"/>
</dbReference>
<keyword evidence="5 9" id="KW-0067">ATP-binding</keyword>
<dbReference type="GO" id="GO:0000776">
    <property type="term" value="C:kinetochore"/>
    <property type="evidence" value="ECO:0000318"/>
    <property type="project" value="GO_Central"/>
</dbReference>
<dbReference type="GO" id="GO:0005524">
    <property type="term" value="F:ATP binding"/>
    <property type="evidence" value="ECO:0007669"/>
    <property type="project" value="UniProtKB-UniRule"/>
</dbReference>
<feature type="compositionally biased region" description="Polar residues" evidence="14">
    <location>
        <begin position="1"/>
        <end position="33"/>
    </location>
</feature>
<evidence type="ECO:0000256" key="4">
    <source>
        <dbReference type="ARBA" id="ARBA00022777"/>
    </source>
</evidence>
<dbReference type="PROSITE" id="PS00108">
    <property type="entry name" value="PROTEIN_KINASE_ST"/>
    <property type="match status" value="1"/>
</dbReference>
<evidence type="ECO:0000256" key="5">
    <source>
        <dbReference type="ARBA" id="ARBA00022840"/>
    </source>
</evidence>
<evidence type="ECO:0000256" key="10">
    <source>
        <dbReference type="PIRSR" id="PIRSR630616-3"/>
    </source>
</evidence>
<evidence type="ECO:0000313" key="16">
    <source>
        <dbReference type="EMBL" id="EGC38640.1"/>
    </source>
</evidence>
<dbReference type="PROSITE" id="PS50011">
    <property type="entry name" value="PROTEIN_KINASE_DOM"/>
    <property type="match status" value="1"/>
</dbReference>
<dbReference type="Gene3D" id="1.10.510.10">
    <property type="entry name" value="Transferase(Phosphotransferase) domain 1"/>
    <property type="match status" value="1"/>
</dbReference>
<comment type="catalytic activity">
    <reaction evidence="7 13">
        <text>L-seryl-[protein] + ATP = O-phospho-L-seryl-[protein] + ADP + H(+)</text>
        <dbReference type="Rhea" id="RHEA:17989"/>
        <dbReference type="Rhea" id="RHEA-COMP:9863"/>
        <dbReference type="Rhea" id="RHEA-COMP:11604"/>
        <dbReference type="ChEBI" id="CHEBI:15378"/>
        <dbReference type="ChEBI" id="CHEBI:29999"/>
        <dbReference type="ChEBI" id="CHEBI:30616"/>
        <dbReference type="ChEBI" id="CHEBI:83421"/>
        <dbReference type="ChEBI" id="CHEBI:456216"/>
        <dbReference type="EC" id="2.7.11.1"/>
    </reaction>
</comment>
<evidence type="ECO:0000256" key="14">
    <source>
        <dbReference type="SAM" id="MobiDB-lite"/>
    </source>
</evidence>
<feature type="binding site" evidence="9">
    <location>
        <position position="95"/>
    </location>
    <ligand>
        <name>ATP</name>
        <dbReference type="ChEBI" id="CHEBI:30616"/>
    </ligand>
</feature>
<feature type="compositionally biased region" description="Low complexity" evidence="14">
    <location>
        <begin position="34"/>
        <end position="74"/>
    </location>
</feature>
<keyword evidence="1 12" id="KW-0723">Serine/threonine-protein kinase</keyword>
<dbReference type="RefSeq" id="XP_003284833.1">
    <property type="nucleotide sequence ID" value="XM_003284785.1"/>
</dbReference>
<keyword evidence="3 9" id="KW-0547">Nucleotide-binding</keyword>
<dbReference type="GO" id="GO:0032465">
    <property type="term" value="P:regulation of cytokinesis"/>
    <property type="evidence" value="ECO:0000318"/>
    <property type="project" value="GO_Central"/>
</dbReference>
<dbReference type="InterPro" id="IPR011009">
    <property type="entry name" value="Kinase-like_dom_sf"/>
</dbReference>
<dbReference type="SMART" id="SM00220">
    <property type="entry name" value="S_TKc"/>
    <property type="match status" value="1"/>
</dbReference>
<feature type="binding site" evidence="9 11">
    <location>
        <position position="114"/>
    </location>
    <ligand>
        <name>ATP</name>
        <dbReference type="ChEBI" id="CHEBI:30616"/>
    </ligand>
</feature>
<dbReference type="OMA" id="ESRFPEW"/>
<dbReference type="EC" id="2.7.11.1" evidence="13"/>
<dbReference type="GeneID" id="10506863"/>
<dbReference type="eggNOG" id="KOG0580">
    <property type="taxonomic scope" value="Eukaryota"/>
</dbReference>
<dbReference type="PANTHER" id="PTHR24350">
    <property type="entry name" value="SERINE/THREONINE-PROTEIN KINASE IAL-RELATED"/>
    <property type="match status" value="1"/>
</dbReference>
<feature type="binding site" evidence="9">
    <location>
        <begin position="212"/>
        <end position="213"/>
    </location>
    <ligand>
        <name>ATP</name>
        <dbReference type="ChEBI" id="CHEBI:30616"/>
    </ligand>
</feature>
<evidence type="ECO:0000256" key="3">
    <source>
        <dbReference type="ARBA" id="ARBA00022741"/>
    </source>
</evidence>
<evidence type="ECO:0000256" key="12">
    <source>
        <dbReference type="RuleBase" id="RU000304"/>
    </source>
</evidence>
<feature type="region of interest" description="Disordered" evidence="14">
    <location>
        <begin position="1"/>
        <end position="77"/>
    </location>
</feature>
<dbReference type="Gene3D" id="3.30.200.20">
    <property type="entry name" value="Phosphorylase Kinase, domain 1"/>
    <property type="match status" value="1"/>
</dbReference>
<dbReference type="FunFam" id="3.30.200.20:FF:000042">
    <property type="entry name" value="Aurora kinase A"/>
    <property type="match status" value="1"/>
</dbReference>
<reference evidence="17" key="1">
    <citation type="journal article" date="2011" name="Genome Biol.">
        <title>Comparative genomics of the social amoebae Dictyostelium discoideum and Dictyostelium purpureum.</title>
        <authorList>
            <consortium name="US DOE Joint Genome Institute (JGI-PGF)"/>
            <person name="Sucgang R."/>
            <person name="Kuo A."/>
            <person name="Tian X."/>
            <person name="Salerno W."/>
            <person name="Parikh A."/>
            <person name="Feasley C.L."/>
            <person name="Dalin E."/>
            <person name="Tu H."/>
            <person name="Huang E."/>
            <person name="Barry K."/>
            <person name="Lindquist E."/>
            <person name="Shapiro H."/>
            <person name="Bruce D."/>
            <person name="Schmutz J."/>
            <person name="Salamov A."/>
            <person name="Fey P."/>
            <person name="Gaudet P."/>
            <person name="Anjard C."/>
            <person name="Babu M.M."/>
            <person name="Basu S."/>
            <person name="Bushmanova Y."/>
            <person name="van der Wel H."/>
            <person name="Katoh-Kurasawa M."/>
            <person name="Dinh C."/>
            <person name="Coutinho P.M."/>
            <person name="Saito T."/>
            <person name="Elias M."/>
            <person name="Schaap P."/>
            <person name="Kay R.R."/>
            <person name="Henrissat B."/>
            <person name="Eichinger L."/>
            <person name="Rivero F."/>
            <person name="Putnam N.H."/>
            <person name="West C.M."/>
            <person name="Loomis W.F."/>
            <person name="Chisholm R.L."/>
            <person name="Shaulsky G."/>
            <person name="Strassmann J.E."/>
            <person name="Queller D.C."/>
            <person name="Kuspa A."/>
            <person name="Grigoriev I.V."/>
        </authorList>
    </citation>
    <scope>NUCLEOTIDE SEQUENCE [LARGE SCALE GENOMIC DNA]</scope>
    <source>
        <strain evidence="17">QSDP1</strain>
    </source>
</reference>
<dbReference type="CDD" id="cd14007">
    <property type="entry name" value="STKc_Aurora"/>
    <property type="match status" value="1"/>
</dbReference>
<dbReference type="InterPro" id="IPR000719">
    <property type="entry name" value="Prot_kinase_dom"/>
</dbReference>
<sequence length="359" mass="40644">MSSFTNKENVSNNTSFSNQNKQPQRVLQQNNNVTNTTATTKSTITKTTSASSTPSTSTPSTSTPTSTSTSSSNSGPKKKWCIDDFDIGKLLGMGRFGHVYLAREKKSQFIVALKVLFKYQLQTHNIEHQLRREIEIQSHLRHPNILRLFGYFYDEKRVFLIIEFAKGGECFKELQKVGSFNEMTAATYTLQIADALRYCHSKHVIHRDIKPENLLIGINGEIKIADFGWSVHAPNTKRNTFCGTLEYLPPEVVENKGYDQTADVWSLGILIYEFLVGHSPFASDEEQRIFNNIKENEVHYPSAISTDAKDLISKLLISDPHQRISLKDVINHPWIQKNAHPHSLEPTKLGLPLPSQMTH</sequence>
<dbReference type="GO" id="GO:0005876">
    <property type="term" value="C:spindle microtubule"/>
    <property type="evidence" value="ECO:0000318"/>
    <property type="project" value="GO_Central"/>
</dbReference>
<evidence type="ECO:0000256" key="9">
    <source>
        <dbReference type="PIRSR" id="PIRSR630616-2"/>
    </source>
</evidence>
<dbReference type="PROSITE" id="PS00107">
    <property type="entry name" value="PROTEIN_KINASE_ATP"/>
    <property type="match status" value="1"/>
</dbReference>
<feature type="binding site" evidence="9">
    <location>
        <position position="226"/>
    </location>
    <ligand>
        <name>ATP</name>
        <dbReference type="ChEBI" id="CHEBI:30616"/>
    </ligand>
</feature>
<dbReference type="GO" id="GO:0007052">
    <property type="term" value="P:mitotic spindle organization"/>
    <property type="evidence" value="ECO:0000318"/>
    <property type="project" value="GO_Central"/>
</dbReference>
<dbReference type="GO" id="GO:0004674">
    <property type="term" value="F:protein serine/threonine kinase activity"/>
    <property type="evidence" value="ECO:0007669"/>
    <property type="project" value="UniProtKB-KW"/>
</dbReference>
<evidence type="ECO:0000256" key="8">
    <source>
        <dbReference type="PIRSR" id="PIRSR630616-1"/>
    </source>
</evidence>
<dbReference type="KEGG" id="dpp:DICPUDRAFT_96852"/>
<dbReference type="InterPro" id="IPR030616">
    <property type="entry name" value="Aur-like"/>
</dbReference>
<gene>
    <name evidence="16" type="ORF">DICPUDRAFT_96852</name>
</gene>
<comment type="similarity">
    <text evidence="13">Belongs to the protein kinase superfamily. Ser/Thr protein kinase family. Aurora subfamily.</text>
</comment>
<proteinExistence type="inferred from homology"/>
<dbReference type="VEuPathDB" id="AmoebaDB:DICPUDRAFT_96852"/>
<protein>
    <recommendedName>
        <fullName evidence="13">Aurora kinase</fullName>
        <ecNumber evidence="13">2.7.11.1</ecNumber>
    </recommendedName>
</protein>
<dbReference type="GO" id="GO:0032133">
    <property type="term" value="C:chromosome passenger complex"/>
    <property type="evidence" value="ECO:0000318"/>
    <property type="project" value="GO_Central"/>
</dbReference>
<dbReference type="GO" id="GO:0051642">
    <property type="term" value="P:centrosome localization"/>
    <property type="evidence" value="ECO:0007669"/>
    <property type="project" value="EnsemblProtists"/>
</dbReference>
<dbReference type="GO" id="GO:0005813">
    <property type="term" value="C:centrosome"/>
    <property type="evidence" value="ECO:0007669"/>
    <property type="project" value="EnsemblProtists"/>
</dbReference>
<evidence type="ECO:0000256" key="2">
    <source>
        <dbReference type="ARBA" id="ARBA00022679"/>
    </source>
</evidence>
<dbReference type="FunCoup" id="F0ZBQ9">
    <property type="interactions" value="112"/>
</dbReference>
<dbReference type="EMBL" id="GL870972">
    <property type="protein sequence ID" value="EGC38640.1"/>
    <property type="molecule type" value="Genomic_DNA"/>
</dbReference>
<dbReference type="OrthoDB" id="377346at2759"/>
<evidence type="ECO:0000256" key="6">
    <source>
        <dbReference type="ARBA" id="ARBA00047899"/>
    </source>
</evidence>
<keyword evidence="17" id="KW-1185">Reference proteome</keyword>
<feature type="active site" description="Proton acceptor" evidence="8">
    <location>
        <position position="208"/>
    </location>
</feature>
<dbReference type="Proteomes" id="UP000001064">
    <property type="component" value="Unassembled WGS sequence"/>
</dbReference>
<dbReference type="AlphaFoldDB" id="F0ZBQ9"/>
<dbReference type="GO" id="GO:0005737">
    <property type="term" value="C:cytoplasm"/>
    <property type="evidence" value="ECO:0007669"/>
    <property type="project" value="EnsemblProtists"/>
</dbReference>
<dbReference type="GO" id="GO:0005730">
    <property type="term" value="C:nucleolus"/>
    <property type="evidence" value="ECO:0007669"/>
    <property type="project" value="EnsemblProtists"/>
</dbReference>
<dbReference type="GO" id="GO:0005635">
    <property type="term" value="C:nuclear envelope"/>
    <property type="evidence" value="ECO:0007669"/>
    <property type="project" value="EnsemblProtists"/>
</dbReference>
<evidence type="ECO:0000256" key="1">
    <source>
        <dbReference type="ARBA" id="ARBA00022527"/>
    </source>
</evidence>
<organism evidence="16 17">
    <name type="scientific">Dictyostelium purpureum</name>
    <name type="common">Slime mold</name>
    <dbReference type="NCBI Taxonomy" id="5786"/>
    <lineage>
        <taxon>Eukaryota</taxon>
        <taxon>Amoebozoa</taxon>
        <taxon>Evosea</taxon>
        <taxon>Eumycetozoa</taxon>
        <taxon>Dictyostelia</taxon>
        <taxon>Dictyosteliales</taxon>
        <taxon>Dictyosteliaceae</taxon>
        <taxon>Dictyostelium</taxon>
    </lineage>
</organism>
<accession>F0ZBQ9</accession>
<evidence type="ECO:0000256" key="13">
    <source>
        <dbReference type="RuleBase" id="RU367134"/>
    </source>
</evidence>
<dbReference type="GO" id="GO:0005634">
    <property type="term" value="C:nucleus"/>
    <property type="evidence" value="ECO:0000318"/>
    <property type="project" value="GO_Central"/>
</dbReference>
<dbReference type="Pfam" id="PF00069">
    <property type="entry name" value="Pkinase"/>
    <property type="match status" value="1"/>
</dbReference>
<keyword evidence="2 13" id="KW-0808">Transferase</keyword>
<comment type="catalytic activity">
    <reaction evidence="6 13">
        <text>L-threonyl-[protein] + ATP = O-phospho-L-threonyl-[protein] + ADP + H(+)</text>
        <dbReference type="Rhea" id="RHEA:46608"/>
        <dbReference type="Rhea" id="RHEA-COMP:11060"/>
        <dbReference type="Rhea" id="RHEA-COMP:11605"/>
        <dbReference type="ChEBI" id="CHEBI:15378"/>
        <dbReference type="ChEBI" id="CHEBI:30013"/>
        <dbReference type="ChEBI" id="CHEBI:30616"/>
        <dbReference type="ChEBI" id="CHEBI:61977"/>
        <dbReference type="ChEBI" id="CHEBI:456216"/>
        <dbReference type="EC" id="2.7.11.1"/>
    </reaction>
</comment>
<dbReference type="GO" id="GO:0000922">
    <property type="term" value="C:spindle pole"/>
    <property type="evidence" value="ECO:0000318"/>
    <property type="project" value="GO_Central"/>
</dbReference>